<dbReference type="Proteomes" id="UP000694044">
    <property type="component" value="Unassembled WGS sequence"/>
</dbReference>
<reference evidence="1" key="1">
    <citation type="submission" date="2021-02" db="EMBL/GenBank/DDBJ databases">
        <authorList>
            <person name="Palmer J.M."/>
        </authorList>
    </citation>
    <scope>NUCLEOTIDE SEQUENCE</scope>
    <source>
        <strain evidence="1">SCRP734</strain>
    </source>
</reference>
<evidence type="ECO:0000313" key="2">
    <source>
        <dbReference type="Proteomes" id="UP000694044"/>
    </source>
</evidence>
<accession>A0A8T1VTS9</accession>
<name>A0A8T1VTS9_9STRA</name>
<dbReference type="EMBL" id="JAGDFM010000143">
    <property type="protein sequence ID" value="KAG7384637.1"/>
    <property type="molecule type" value="Genomic_DNA"/>
</dbReference>
<proteinExistence type="predicted"/>
<comment type="caution">
    <text evidence="1">The sequence shown here is derived from an EMBL/GenBank/DDBJ whole genome shotgun (WGS) entry which is preliminary data.</text>
</comment>
<organism evidence="1 2">
    <name type="scientific">Phytophthora pseudosyringae</name>
    <dbReference type="NCBI Taxonomy" id="221518"/>
    <lineage>
        <taxon>Eukaryota</taxon>
        <taxon>Sar</taxon>
        <taxon>Stramenopiles</taxon>
        <taxon>Oomycota</taxon>
        <taxon>Peronosporomycetes</taxon>
        <taxon>Peronosporales</taxon>
        <taxon>Peronosporaceae</taxon>
        <taxon>Phytophthora</taxon>
    </lineage>
</organism>
<gene>
    <name evidence="1" type="ORF">PHYPSEUDO_002451</name>
</gene>
<sequence length="67" mass="7546">MELGRHRLTKDRVGTLHHHEDRLLGKVDCNTLAELVHDAYIHGADMTGPIFFEPEPLTDQNVVEASV</sequence>
<keyword evidence="2" id="KW-1185">Reference proteome</keyword>
<dbReference type="OrthoDB" id="94180at2759"/>
<dbReference type="AlphaFoldDB" id="A0A8T1VTS9"/>
<protein>
    <submittedName>
        <fullName evidence="1">Uncharacterized protein</fullName>
    </submittedName>
</protein>
<evidence type="ECO:0000313" key="1">
    <source>
        <dbReference type="EMBL" id="KAG7384637.1"/>
    </source>
</evidence>